<evidence type="ECO:0000313" key="2">
    <source>
        <dbReference type="EMBL" id="GAD94322.1"/>
    </source>
</evidence>
<dbReference type="Proteomes" id="UP000018001">
    <property type="component" value="Unassembled WGS sequence"/>
</dbReference>
<keyword evidence="1" id="KW-1133">Transmembrane helix</keyword>
<name>V5G0A5_BYSSN</name>
<dbReference type="HOGENOM" id="CLU_129944_0_0_1"/>
<dbReference type="AlphaFoldDB" id="V5G0A5"/>
<evidence type="ECO:0000313" key="3">
    <source>
        <dbReference type="Proteomes" id="UP000018001"/>
    </source>
</evidence>
<protein>
    <submittedName>
        <fullName evidence="2">Uncharacterized protein</fullName>
    </submittedName>
</protein>
<proteinExistence type="predicted"/>
<reference evidence="3" key="1">
    <citation type="journal article" date="2014" name="Genome Announc.">
        <title>Draft genome sequence of the formaldehyde-resistant fungus Byssochlamys spectabilis No. 5 (anamorph Paecilomyces variotii No. 5) (NBRC109023).</title>
        <authorList>
            <person name="Oka T."/>
            <person name="Ekino K."/>
            <person name="Fukuda K."/>
            <person name="Nomura Y."/>
        </authorList>
    </citation>
    <scope>NUCLEOTIDE SEQUENCE [LARGE SCALE GENOMIC DNA]</scope>
    <source>
        <strain evidence="3">No. 5 / NBRC 109023</strain>
    </source>
</reference>
<sequence length="131" mass="14361">MSLTPSTLYYASAAINAISIPGHIMFGIKEVDPAIATIPSEGKNALGKATATTAWDMVNALFAVSALLNIQWARVTVRTTEEKLMIWTMMIAGAYTGWRYYRQRSYGALGCLWFAPCMTLGATIYQKGLKL</sequence>
<feature type="transmembrane region" description="Helical" evidence="1">
    <location>
        <begin position="107"/>
        <end position="125"/>
    </location>
</feature>
<dbReference type="InParanoid" id="V5G0A5"/>
<evidence type="ECO:0000256" key="1">
    <source>
        <dbReference type="SAM" id="Phobius"/>
    </source>
</evidence>
<comment type="caution">
    <text evidence="2">The sequence shown here is derived from an EMBL/GenBank/DDBJ whole genome shotgun (WGS) entry which is preliminary data.</text>
</comment>
<dbReference type="EMBL" id="BAUL01000086">
    <property type="protein sequence ID" value="GAD94322.1"/>
    <property type="molecule type" value="Genomic_DNA"/>
</dbReference>
<gene>
    <name evidence="2" type="ORF">PVAR5_2947</name>
</gene>
<accession>V5G0A5</accession>
<keyword evidence="1" id="KW-0472">Membrane</keyword>
<dbReference type="eggNOG" id="ENOG502SVIQ">
    <property type="taxonomic scope" value="Eukaryota"/>
</dbReference>
<dbReference type="OrthoDB" id="4502040at2759"/>
<organism evidence="2 3">
    <name type="scientific">Byssochlamys spectabilis (strain No. 5 / NBRC 109023)</name>
    <name type="common">Paecilomyces variotii</name>
    <dbReference type="NCBI Taxonomy" id="1356009"/>
    <lineage>
        <taxon>Eukaryota</taxon>
        <taxon>Fungi</taxon>
        <taxon>Dikarya</taxon>
        <taxon>Ascomycota</taxon>
        <taxon>Pezizomycotina</taxon>
        <taxon>Eurotiomycetes</taxon>
        <taxon>Eurotiomycetidae</taxon>
        <taxon>Eurotiales</taxon>
        <taxon>Thermoascaceae</taxon>
        <taxon>Paecilomyces</taxon>
    </lineage>
</organism>
<keyword evidence="3" id="KW-1185">Reference proteome</keyword>
<keyword evidence="1" id="KW-0812">Transmembrane</keyword>